<feature type="region of interest" description="Disordered" evidence="1">
    <location>
        <begin position="198"/>
        <end position="217"/>
    </location>
</feature>
<dbReference type="Pfam" id="PF13391">
    <property type="entry name" value="HNH_2"/>
    <property type="match status" value="1"/>
</dbReference>
<evidence type="ECO:0000313" key="3">
    <source>
        <dbReference type="EMBL" id="NYI81483.1"/>
    </source>
</evidence>
<evidence type="ECO:0000259" key="2">
    <source>
        <dbReference type="Pfam" id="PF13391"/>
    </source>
</evidence>
<keyword evidence="4" id="KW-1185">Reference proteome</keyword>
<proteinExistence type="predicted"/>
<comment type="caution">
    <text evidence="3">The sequence shown here is derived from an EMBL/GenBank/DDBJ whole genome shotgun (WGS) entry which is preliminary data.</text>
</comment>
<reference evidence="3 4" key="1">
    <citation type="submission" date="2020-07" db="EMBL/GenBank/DDBJ databases">
        <title>Sequencing the genomes of 1000 actinobacteria strains.</title>
        <authorList>
            <person name="Klenk H.-P."/>
        </authorList>
    </citation>
    <scope>NUCLEOTIDE SEQUENCE [LARGE SCALE GENOMIC DNA]</scope>
    <source>
        <strain evidence="3 4">DSM 44065</strain>
    </source>
</reference>
<protein>
    <recommendedName>
        <fullName evidence="2">HNH nuclease domain-containing protein</fullName>
    </recommendedName>
</protein>
<gene>
    <name evidence="3" type="ORF">HNR68_000113</name>
</gene>
<name>A0A853AGN4_9PSEU</name>
<dbReference type="RefSeq" id="WP_179716543.1">
    <property type="nucleotide sequence ID" value="NZ_BAABFH010000001.1"/>
</dbReference>
<accession>A0A853AGN4</accession>
<dbReference type="Proteomes" id="UP000587002">
    <property type="component" value="Unassembled WGS sequence"/>
</dbReference>
<feature type="domain" description="HNH nuclease" evidence="2">
    <location>
        <begin position="243"/>
        <end position="292"/>
    </location>
</feature>
<evidence type="ECO:0000256" key="1">
    <source>
        <dbReference type="SAM" id="MobiDB-lite"/>
    </source>
</evidence>
<sequence length="340" mass="38370">MDETVVQSFLCGEDLMRAKAVAIARSAFSQAWAMFSSDTRKYGGNTGYDDILGVQYVYDSRVANYRRVKVGDLVVLRDETGVQGVGRIHQIDRLDHVTKTRRVCPGCGSGRFEKRMRQTRRFRCRTTGCRMEFDQPAEKQVQVTQFIAHYGGYWRALDGAIDSGRIKVAFLDAAKQNAIRPVDPIKLKEMLAELSIPLPPKLPEKSESPQKPPHGGRRLVLTKARYGQEAFRQELLKRYGAVCAVTGPCPTDVLEAAHLRPFAEHETHDLDEGVLLRADVHRLYDNNLLAVDPESWTVVLAPSLRDYSEYAKLSGVQFVRGPSPEAVKKRFDEVRALWFS</sequence>
<dbReference type="InterPro" id="IPR003615">
    <property type="entry name" value="HNH_nuc"/>
</dbReference>
<evidence type="ECO:0000313" key="4">
    <source>
        <dbReference type="Proteomes" id="UP000587002"/>
    </source>
</evidence>
<organism evidence="3 4">
    <name type="scientific">Saccharopolyspora hordei</name>
    <dbReference type="NCBI Taxonomy" id="1838"/>
    <lineage>
        <taxon>Bacteria</taxon>
        <taxon>Bacillati</taxon>
        <taxon>Actinomycetota</taxon>
        <taxon>Actinomycetes</taxon>
        <taxon>Pseudonocardiales</taxon>
        <taxon>Pseudonocardiaceae</taxon>
        <taxon>Saccharopolyspora</taxon>
    </lineage>
</organism>
<dbReference type="EMBL" id="JACCFJ010000001">
    <property type="protein sequence ID" value="NYI81483.1"/>
    <property type="molecule type" value="Genomic_DNA"/>
</dbReference>
<dbReference type="AlphaFoldDB" id="A0A853AGN4"/>